<feature type="transmembrane region" description="Helical" evidence="1">
    <location>
        <begin position="33"/>
        <end position="56"/>
    </location>
</feature>
<evidence type="ECO:0000313" key="4">
    <source>
        <dbReference type="Proteomes" id="UP000305906"/>
    </source>
</evidence>
<gene>
    <name evidence="3" type="ORF">FE633_08785</name>
</gene>
<dbReference type="EMBL" id="VBZC01000008">
    <property type="protein sequence ID" value="TLS46410.1"/>
    <property type="molecule type" value="Genomic_DNA"/>
</dbReference>
<keyword evidence="1" id="KW-1133">Transmembrane helix</keyword>
<comment type="caution">
    <text evidence="3">The sequence shown here is derived from an EMBL/GenBank/DDBJ whole genome shotgun (WGS) entry which is preliminary data.</text>
</comment>
<proteinExistence type="predicted"/>
<feature type="transmembrane region" description="Helical" evidence="1">
    <location>
        <begin position="105"/>
        <end position="126"/>
    </location>
</feature>
<feature type="domain" description="Putative sensor" evidence="2">
    <location>
        <begin position="47"/>
        <end position="186"/>
    </location>
</feature>
<name>A0A5R9FWU5_9ACTN</name>
<reference evidence="3 4" key="1">
    <citation type="submission" date="2019-05" db="EMBL/GenBank/DDBJ databases">
        <title>Streptomyces sp. NEAU-C151, a novel actinomycete isolated from soil.</title>
        <authorList>
            <person name="Han L."/>
            <person name="Jiang H."/>
        </authorList>
    </citation>
    <scope>NUCLEOTIDE SEQUENCE [LARGE SCALE GENOMIC DNA]</scope>
    <source>
        <strain evidence="3 4">NEAU-C151</strain>
    </source>
</reference>
<accession>A0A5R9FWU5</accession>
<dbReference type="RefSeq" id="WP_138044541.1">
    <property type="nucleotide sequence ID" value="NZ_VBZC01000008.1"/>
</dbReference>
<keyword evidence="1" id="KW-0812">Transmembrane</keyword>
<sequence length="189" mass="20022">MDTTQKPYVRDAAAVRTWQIVREPFTARTWRRVAYAVLAVPAGLAAVLLGLLGAPAGRWQRGLLRRFLGADLPGPSGGARGARGARGMRGSRGSWRSSLRDVGHALLALPLNLAVLVITAYGWSIVPMNLGWPLRGGDPATAWGGPSLAGAWAFHAFVGGVGFLLLMPWLGRGLASLQLRLASALLARP</sequence>
<feature type="transmembrane region" description="Helical" evidence="1">
    <location>
        <begin position="146"/>
        <end position="170"/>
    </location>
</feature>
<keyword evidence="4" id="KW-1185">Reference proteome</keyword>
<dbReference type="AlphaFoldDB" id="A0A5R9FWU5"/>
<evidence type="ECO:0000313" key="3">
    <source>
        <dbReference type="EMBL" id="TLS46410.1"/>
    </source>
</evidence>
<organism evidence="3 4">
    <name type="scientific">Streptomyces montanus</name>
    <dbReference type="NCBI Taxonomy" id="2580423"/>
    <lineage>
        <taxon>Bacteria</taxon>
        <taxon>Bacillati</taxon>
        <taxon>Actinomycetota</taxon>
        <taxon>Actinomycetes</taxon>
        <taxon>Kitasatosporales</taxon>
        <taxon>Streptomycetaceae</taxon>
        <taxon>Streptomyces</taxon>
    </lineage>
</organism>
<evidence type="ECO:0000256" key="1">
    <source>
        <dbReference type="SAM" id="Phobius"/>
    </source>
</evidence>
<evidence type="ECO:0000259" key="2">
    <source>
        <dbReference type="Pfam" id="PF13796"/>
    </source>
</evidence>
<protein>
    <recommendedName>
        <fullName evidence="2">Putative sensor domain-containing protein</fullName>
    </recommendedName>
</protein>
<keyword evidence="1" id="KW-0472">Membrane</keyword>
<dbReference type="InterPro" id="IPR025828">
    <property type="entry name" value="Put_sensor_dom"/>
</dbReference>
<dbReference type="Proteomes" id="UP000305906">
    <property type="component" value="Unassembled WGS sequence"/>
</dbReference>
<dbReference type="Pfam" id="PF13796">
    <property type="entry name" value="Sensor"/>
    <property type="match status" value="1"/>
</dbReference>